<dbReference type="Proteomes" id="UP000037540">
    <property type="component" value="Unassembled WGS sequence"/>
</dbReference>
<name>A0A9Q1ZBP4_CLOBO</name>
<sequence>MSFFRNVKVKKKFTAVFLAMTIFIGIVGGIGITSLKKVNKNSHSMYAVNLDSIYSLMTIRANCLRIMKNMLKLLYENNPNEVPEILNAIENNSKQNIRQINNYCKLPKSNEKEKNLAEGLEYKVKEYNSYCYKLLGLYKKNDIQEAIKLYPEYSTKADAMFTDLRGVLNINLDEAKQCDLNNYKSYKSTNVFIWAILLICICIATMLGYLMAKDVNDVLSRIKSFAQKLAECNFSTPIQLNRKDEFGDTASSLNIAQNNVKELIKNINNNSINLSKESNLLLSNIENMSERIDGINTFTKIISENAQEASAASEEITSSIIEVDNSINELSCKAVDGNKESKNISNRAISIEERAEKRSKEVRRLYKEKEEKIIIAIEEGKVVEEIKDMADSIYNIASQTNLLALNAAIEASRAGEAGKGFAVVADEVRKLAEKSSTTVNTIQNIIDKVKCAFDSLSVHSKEVIQFMDNVVIEDNNIIIDISEKYNNDGKFIRDMSDDLALMSKTSKNIIGQVAESYNSLAVSMEKSAENSEEILSNINKANKDIKEIHKTVKNQSDLAEKLKVMIQKFKIN</sequence>
<feature type="domain" description="HAMP" evidence="6">
    <location>
        <begin position="213"/>
        <end position="265"/>
    </location>
</feature>
<dbReference type="RefSeq" id="WP_013724979.1">
    <property type="nucleotide sequence ID" value="NZ_LGVP01000014.1"/>
</dbReference>
<dbReference type="EMBL" id="LGVR01000084">
    <property type="protein sequence ID" value="KOA83460.1"/>
    <property type="molecule type" value="Genomic_DNA"/>
</dbReference>
<evidence type="ECO:0000256" key="2">
    <source>
        <dbReference type="ARBA" id="ARBA00029447"/>
    </source>
</evidence>
<evidence type="ECO:0000256" key="4">
    <source>
        <dbReference type="SAM" id="Phobius"/>
    </source>
</evidence>
<dbReference type="InterPro" id="IPR024478">
    <property type="entry name" value="HlyB_4HB_MCP"/>
</dbReference>
<comment type="caution">
    <text evidence="7">The sequence shown here is derived from an EMBL/GenBank/DDBJ whole genome shotgun (WGS) entry which is preliminary data.</text>
</comment>
<evidence type="ECO:0000259" key="6">
    <source>
        <dbReference type="PROSITE" id="PS50885"/>
    </source>
</evidence>
<organism evidence="7 8">
    <name type="scientific">Clostridium botulinum</name>
    <dbReference type="NCBI Taxonomy" id="1491"/>
    <lineage>
        <taxon>Bacteria</taxon>
        <taxon>Bacillati</taxon>
        <taxon>Bacillota</taxon>
        <taxon>Clostridia</taxon>
        <taxon>Eubacteriales</taxon>
        <taxon>Clostridiaceae</taxon>
        <taxon>Clostridium</taxon>
    </lineage>
</organism>
<dbReference type="GO" id="GO:0016020">
    <property type="term" value="C:membrane"/>
    <property type="evidence" value="ECO:0007669"/>
    <property type="project" value="InterPro"/>
</dbReference>
<evidence type="ECO:0000259" key="5">
    <source>
        <dbReference type="PROSITE" id="PS50111"/>
    </source>
</evidence>
<gene>
    <name evidence="7" type="ORF">ADU74_12275</name>
</gene>
<keyword evidence="4" id="KW-1133">Transmembrane helix</keyword>
<keyword evidence="1 3" id="KW-0807">Transducer</keyword>
<evidence type="ECO:0000313" key="7">
    <source>
        <dbReference type="EMBL" id="KOA83460.1"/>
    </source>
</evidence>
<feature type="transmembrane region" description="Helical" evidence="4">
    <location>
        <begin position="12"/>
        <end position="32"/>
    </location>
</feature>
<keyword evidence="4" id="KW-0472">Membrane</keyword>
<proteinExistence type="inferred from homology"/>
<dbReference type="GO" id="GO:0007165">
    <property type="term" value="P:signal transduction"/>
    <property type="evidence" value="ECO:0007669"/>
    <property type="project" value="UniProtKB-KW"/>
</dbReference>
<evidence type="ECO:0000256" key="1">
    <source>
        <dbReference type="ARBA" id="ARBA00023224"/>
    </source>
</evidence>
<dbReference type="PANTHER" id="PTHR32089">
    <property type="entry name" value="METHYL-ACCEPTING CHEMOTAXIS PROTEIN MCPB"/>
    <property type="match status" value="1"/>
</dbReference>
<protein>
    <submittedName>
        <fullName evidence="7">Chemotaxis protein</fullName>
    </submittedName>
</protein>
<dbReference type="Pfam" id="PF00015">
    <property type="entry name" value="MCPsignal"/>
    <property type="match status" value="1"/>
</dbReference>
<dbReference type="CDD" id="cd06225">
    <property type="entry name" value="HAMP"/>
    <property type="match status" value="1"/>
</dbReference>
<evidence type="ECO:0000313" key="8">
    <source>
        <dbReference type="Proteomes" id="UP000037540"/>
    </source>
</evidence>
<dbReference type="Gene3D" id="6.10.340.10">
    <property type="match status" value="1"/>
</dbReference>
<reference evidence="7 8" key="1">
    <citation type="submission" date="2015-07" db="EMBL/GenBank/DDBJ databases">
        <title>Draft genome sequences of 17 French Clostridium botulinum group III.</title>
        <authorList>
            <person name="Woudstra C."/>
            <person name="Le Marechal C."/>
            <person name="Souillard R."/>
            <person name="Bayon-Auboyer M.-H."/>
            <person name="Dessouter D."/>
            <person name="Fach P."/>
        </authorList>
    </citation>
    <scope>NUCLEOTIDE SEQUENCE [LARGE SCALE GENOMIC DNA]</scope>
    <source>
        <strain evidence="7 8">12LNRI-CD</strain>
    </source>
</reference>
<dbReference type="InterPro" id="IPR003660">
    <property type="entry name" value="HAMP_dom"/>
</dbReference>
<dbReference type="SUPFAM" id="SSF58104">
    <property type="entry name" value="Methyl-accepting chemotaxis protein (MCP) signaling domain"/>
    <property type="match status" value="1"/>
</dbReference>
<feature type="domain" description="Methyl-accepting transducer" evidence="5">
    <location>
        <begin position="284"/>
        <end position="450"/>
    </location>
</feature>
<accession>A0A9Q1ZBP4</accession>
<feature type="transmembrane region" description="Helical" evidence="4">
    <location>
        <begin position="191"/>
        <end position="212"/>
    </location>
</feature>
<dbReference type="PANTHER" id="PTHR32089:SF112">
    <property type="entry name" value="LYSOZYME-LIKE PROTEIN-RELATED"/>
    <property type="match status" value="1"/>
</dbReference>
<dbReference type="SMART" id="SM00283">
    <property type="entry name" value="MA"/>
    <property type="match status" value="1"/>
</dbReference>
<feature type="transmembrane region" description="Helical" evidence="4">
    <location>
        <begin position="44"/>
        <end position="63"/>
    </location>
</feature>
<dbReference type="PROSITE" id="PS50111">
    <property type="entry name" value="CHEMOTAXIS_TRANSDUC_2"/>
    <property type="match status" value="1"/>
</dbReference>
<keyword evidence="4" id="KW-0812">Transmembrane</keyword>
<dbReference type="AlphaFoldDB" id="A0A9Q1ZBP4"/>
<comment type="similarity">
    <text evidence="2">Belongs to the methyl-accepting chemotaxis (MCP) protein family.</text>
</comment>
<dbReference type="Pfam" id="PF12729">
    <property type="entry name" value="4HB_MCP_1"/>
    <property type="match status" value="1"/>
</dbReference>
<dbReference type="Gene3D" id="1.10.287.950">
    <property type="entry name" value="Methyl-accepting chemotaxis protein"/>
    <property type="match status" value="1"/>
</dbReference>
<dbReference type="PROSITE" id="PS50885">
    <property type="entry name" value="HAMP"/>
    <property type="match status" value="1"/>
</dbReference>
<evidence type="ECO:0000256" key="3">
    <source>
        <dbReference type="PROSITE-ProRule" id="PRU00284"/>
    </source>
</evidence>
<dbReference type="InterPro" id="IPR004089">
    <property type="entry name" value="MCPsignal_dom"/>
</dbReference>